<comment type="caution">
    <text evidence="2">The sequence shown here is derived from an EMBL/GenBank/DDBJ whole genome shotgun (WGS) entry which is preliminary data.</text>
</comment>
<feature type="compositionally biased region" description="Low complexity" evidence="1">
    <location>
        <begin position="715"/>
        <end position="740"/>
    </location>
</feature>
<evidence type="ECO:0000313" key="2">
    <source>
        <dbReference type="EMBL" id="KAF6766598.1"/>
    </source>
</evidence>
<keyword evidence="3" id="KW-1185">Reference proteome</keyword>
<feature type="compositionally biased region" description="Basic and acidic residues" evidence="1">
    <location>
        <begin position="904"/>
        <end position="933"/>
    </location>
</feature>
<feature type="compositionally biased region" description="Basic and acidic residues" evidence="1">
    <location>
        <begin position="36"/>
        <end position="45"/>
    </location>
</feature>
<sequence>MSRHVSASFPRISPLTVAPVQNFQNDLSSLRQSVAMRDEAPERKSSKNSGGGLSFWSRKSLKRSNTTHSTSPPVAPPLQTASSDVLHGSDFGVDDDGKLFPVGTVSLLSHSRSFVPESTNNMSMFDDPLPDIPHSGFKVRYHIHNPLGPRWYKNHHLIPPSQIKPSMRPPTFFSPSFPPISTSSMPDNIGEVGLSSRASHSPLPTPTSSQTRVGEGVKPRSRKTSQTAPDNVDLLDVTDPWGTNWHHESPYDIGTPATSKGDLDIQGTRLRRASMTAAQNSFKAVIPSPLSQSTSAVHLPHDILPEKPPSEKPPSTINSTINIQAPRKLSKRKNPDLNGLFRPPTKEEHRKAASAPQTPVERIHLADSGTPDPGSLPKRMSVAPPVTYFPQITPKKEKRASFVDRIVKKFTMLRKSEDFGRPYENREYSWLHVNSDDISVRQSMDPGRRQSSPEKQEPVKRVPAPSAAPTPEVEKPPTPPPSEPRFSCISLEAPFSIGKLTIANPDAPNSEKGTPHLHSSSLPPQLTLNMLSPLSDKLPLPTPPNPLETSPLSPPPAIAIPPPGSPSLKSPLVVRNPSLLYDKPLPVPVPSTAGSTLGISTPSTEEDKQLEPATPDPAPLSRRATVMSTATVVPTTRQVAAPAPDLDSDSDSDSSSSSSSSSSSDDDNEVSSVSNRPVPPESTINANASTVSQAPTLPEKPTPAVAPAPPPTPPTTSTATPTIPATPTSTPKTPDTTPTPVSRVKSRVSAPNSQRMKTQEVPPPALSLPSLTNGVTAGVYPLAMPLSPEEMTSQDRINSYLSSADSPYSATSVLANPPTPYGGPSSALPSRSDLTSAPPPLPAKPSPSPKESKEAKKPSRDASPGQPTRQTETFKLVRNHSGNNIPTAETAALAAGQQWDIVESESKVKARPSKKDAKDHHRDREHPRKDSAKGETSSSRHNSSEEQQEKSGTRSQRQSRYQQEISSVLMPKMPVAVAGSSRHSTSYNRHLDDPPPARYVDEYRRYEEQPPAPLPRSPEESGSKQRGEGDRRRSEHRSSRDKEGGSKDDYRREEHRKREERRRYEEEKRYEEEQRQREKERERRRRERDREREREKEREKEREREVRALEWEMREREKEREREVRELERQMRERERELELEREREKERQRELKERERAEREKEKQRLKELEKEREREKERARELEREREREREREKERERGRLRELEKEKERLRELEREKIRELEKERVRLRELEKERERQQRELEKERERQQRELEREKEKEKEKERRRRERREEKSKRSSEYHPFPEEPRTSERASDDSRRRRKREDRKSEYELARERQSVYITPEQSRIESGYYGNGTQSIYLAGSSEGSRVERKPSTATRPTSELPSAADMNALRAKEAWDMERMWKARSMYGAELNGNAVQSIPAQSVLSFSDNLSTQAASYGSSHTAFTLQAPFQAAGPSSIYHSMPTKPPPIIYGSPASIPSLPDSLPYDPYDHNNFGNGTPTRQPRASYAPSPPEPLPMLSRTPLANNPLPEPPRESTYKPAPLPPMKPATTTVRTGGGDYWSKYASVTTAAS</sequence>
<feature type="compositionally biased region" description="Polar residues" evidence="1">
    <location>
        <begin position="517"/>
        <end position="532"/>
    </location>
</feature>
<feature type="compositionally biased region" description="Polar residues" evidence="1">
    <location>
        <begin position="1360"/>
        <end position="1369"/>
    </location>
</feature>
<evidence type="ECO:0000313" key="3">
    <source>
        <dbReference type="Proteomes" id="UP000521943"/>
    </source>
</evidence>
<protein>
    <submittedName>
        <fullName evidence="2">Uncharacterized protein</fullName>
    </submittedName>
</protein>
<feature type="region of interest" description="Disordered" evidence="1">
    <location>
        <begin position="789"/>
        <end position="1200"/>
    </location>
</feature>
<feature type="region of interest" description="Disordered" evidence="1">
    <location>
        <begin position="1235"/>
        <end position="1326"/>
    </location>
</feature>
<feature type="compositionally biased region" description="Basic and acidic residues" evidence="1">
    <location>
        <begin position="942"/>
        <end position="952"/>
    </location>
</feature>
<gene>
    <name evidence="2" type="ORF">DFP72DRAFT_1057747</name>
</gene>
<dbReference type="Proteomes" id="UP000521943">
    <property type="component" value="Unassembled WGS sequence"/>
</dbReference>
<feature type="compositionally biased region" description="Polar residues" evidence="1">
    <location>
        <begin position="953"/>
        <end position="966"/>
    </location>
</feature>
<feature type="region of interest" description="Disordered" evidence="1">
    <location>
        <begin position="441"/>
        <end position="773"/>
    </location>
</feature>
<accession>A0A8H6IKT1</accession>
<dbReference type="OrthoDB" id="3231532at2759"/>
<feature type="compositionally biased region" description="Polar residues" evidence="1">
    <location>
        <begin position="790"/>
        <end position="814"/>
    </location>
</feature>
<reference evidence="2 3" key="1">
    <citation type="submission" date="2020-07" db="EMBL/GenBank/DDBJ databases">
        <title>Comparative genomics of pyrophilous fungi reveals a link between fire events and developmental genes.</title>
        <authorList>
            <consortium name="DOE Joint Genome Institute"/>
            <person name="Steindorff A.S."/>
            <person name="Carver A."/>
            <person name="Calhoun S."/>
            <person name="Stillman K."/>
            <person name="Liu H."/>
            <person name="Lipzen A."/>
            <person name="Pangilinan J."/>
            <person name="Labutti K."/>
            <person name="Bruns T.D."/>
            <person name="Grigoriev I.V."/>
        </authorList>
    </citation>
    <scope>NUCLEOTIDE SEQUENCE [LARGE SCALE GENOMIC DNA]</scope>
    <source>
        <strain evidence="2 3">CBS 144469</strain>
    </source>
</reference>
<feature type="region of interest" description="Disordered" evidence="1">
    <location>
        <begin position="29"/>
        <end position="87"/>
    </location>
</feature>
<feature type="compositionally biased region" description="Polar residues" evidence="1">
    <location>
        <begin position="63"/>
        <end position="72"/>
    </location>
</feature>
<feature type="region of interest" description="Disordered" evidence="1">
    <location>
        <begin position="1348"/>
        <end position="1373"/>
    </location>
</feature>
<dbReference type="EMBL" id="JACGCI010000001">
    <property type="protein sequence ID" value="KAF6766598.1"/>
    <property type="molecule type" value="Genomic_DNA"/>
</dbReference>
<feature type="compositionally biased region" description="Basic and acidic residues" evidence="1">
    <location>
        <begin position="1273"/>
        <end position="1302"/>
    </location>
</feature>
<feature type="compositionally biased region" description="Pro residues" evidence="1">
    <location>
        <begin position="540"/>
        <end position="565"/>
    </location>
</feature>
<feature type="compositionally biased region" description="Basic and acidic residues" evidence="1">
    <location>
        <begin position="1235"/>
        <end position="1266"/>
    </location>
</feature>
<feature type="compositionally biased region" description="Basic and acidic residues" evidence="1">
    <location>
        <begin position="1309"/>
        <end position="1321"/>
    </location>
</feature>
<feature type="compositionally biased region" description="Basic and acidic residues" evidence="1">
    <location>
        <begin position="1017"/>
        <end position="1081"/>
    </location>
</feature>
<feature type="compositionally biased region" description="Basic and acidic residues" evidence="1">
    <location>
        <begin position="989"/>
        <end position="1008"/>
    </location>
</feature>
<feature type="compositionally biased region" description="Basic and acidic residues" evidence="1">
    <location>
        <begin position="1088"/>
        <end position="1200"/>
    </location>
</feature>
<feature type="compositionally biased region" description="Polar residues" evidence="1">
    <location>
        <begin position="592"/>
        <end position="603"/>
    </location>
</feature>
<feature type="compositionally biased region" description="Basic and acidic residues" evidence="1">
    <location>
        <begin position="850"/>
        <end position="860"/>
    </location>
</feature>
<feature type="compositionally biased region" description="Polar residues" evidence="1">
    <location>
        <begin position="682"/>
        <end position="695"/>
    </location>
</feature>
<name>A0A8H6IKT1_9AGAR</name>
<feature type="compositionally biased region" description="Low complexity" evidence="1">
    <location>
        <begin position="653"/>
        <end position="663"/>
    </location>
</feature>
<feature type="compositionally biased region" description="Polar residues" evidence="1">
    <location>
        <begin position="626"/>
        <end position="638"/>
    </location>
</feature>
<feature type="region of interest" description="Disordered" evidence="1">
    <location>
        <begin position="184"/>
        <end position="263"/>
    </location>
</feature>
<proteinExistence type="predicted"/>
<evidence type="ECO:0000256" key="1">
    <source>
        <dbReference type="SAM" id="MobiDB-lite"/>
    </source>
</evidence>
<feature type="compositionally biased region" description="Pro residues" evidence="1">
    <location>
        <begin position="698"/>
        <end position="714"/>
    </location>
</feature>
<feature type="compositionally biased region" description="Pro residues" evidence="1">
    <location>
        <begin position="837"/>
        <end position="848"/>
    </location>
</feature>
<feature type="region of interest" description="Disordered" evidence="1">
    <location>
        <begin position="300"/>
        <end position="382"/>
    </location>
</feature>
<feature type="compositionally biased region" description="Polar residues" evidence="1">
    <location>
        <begin position="1483"/>
        <end position="1493"/>
    </location>
</feature>
<organism evidence="2 3">
    <name type="scientific">Ephemerocybe angulata</name>
    <dbReference type="NCBI Taxonomy" id="980116"/>
    <lineage>
        <taxon>Eukaryota</taxon>
        <taxon>Fungi</taxon>
        <taxon>Dikarya</taxon>
        <taxon>Basidiomycota</taxon>
        <taxon>Agaricomycotina</taxon>
        <taxon>Agaricomycetes</taxon>
        <taxon>Agaricomycetidae</taxon>
        <taxon>Agaricales</taxon>
        <taxon>Agaricineae</taxon>
        <taxon>Psathyrellaceae</taxon>
        <taxon>Ephemerocybe</taxon>
    </lineage>
</organism>
<feature type="region of interest" description="Disordered" evidence="1">
    <location>
        <begin position="1471"/>
        <end position="1548"/>
    </location>
</feature>
<feature type="compositionally biased region" description="Basic and acidic residues" evidence="1">
    <location>
        <begin position="446"/>
        <end position="460"/>
    </location>
</feature>
<feature type="compositionally biased region" description="Basic and acidic residues" evidence="1">
    <location>
        <begin position="300"/>
        <end position="310"/>
    </location>
</feature>